<dbReference type="InterPro" id="IPR035940">
    <property type="entry name" value="CAP_sf"/>
</dbReference>
<feature type="non-terminal residue" evidence="3">
    <location>
        <position position="1"/>
    </location>
</feature>
<evidence type="ECO:0000259" key="2">
    <source>
        <dbReference type="Pfam" id="PF00188"/>
    </source>
</evidence>
<keyword evidence="1" id="KW-0812">Transmembrane</keyword>
<accession>A0A2M8L834</accession>
<sequence>AGENLARDFMDSGSMVTAWMNSPTHRDNIVNSHYQEIGLAVVNGSLDGVETTLVVQVFGTPTPAPLPESVGGRQSSLLNRLQLPQVSAATASERLSAASQQTNRALVSPFLLTKTLTVFLLGLVLGALVIDAWLVTRRRVVRLAGKNLAHLIFIGTILLMVWLTLPGAIL</sequence>
<proteinExistence type="predicted"/>
<evidence type="ECO:0000313" key="4">
    <source>
        <dbReference type="Proteomes" id="UP000231579"/>
    </source>
</evidence>
<reference evidence="4" key="1">
    <citation type="submission" date="2017-09" db="EMBL/GenBank/DDBJ databases">
        <title>Depth-based differentiation of microbial function through sediment-hosted aquifers and enrichment of novel symbionts in the deep terrestrial subsurface.</title>
        <authorList>
            <person name="Probst A.J."/>
            <person name="Ladd B."/>
            <person name="Jarett J.K."/>
            <person name="Geller-Mcgrath D.E."/>
            <person name="Sieber C.M.K."/>
            <person name="Emerson J.B."/>
            <person name="Anantharaman K."/>
            <person name="Thomas B.C."/>
            <person name="Malmstrom R."/>
            <person name="Stieglmeier M."/>
            <person name="Klingl A."/>
            <person name="Woyke T."/>
            <person name="Ryan C.M."/>
            <person name="Banfield J.F."/>
        </authorList>
    </citation>
    <scope>NUCLEOTIDE SEQUENCE [LARGE SCALE GENOMIC DNA]</scope>
</reference>
<evidence type="ECO:0000313" key="3">
    <source>
        <dbReference type="EMBL" id="PJE70362.1"/>
    </source>
</evidence>
<feature type="domain" description="SCP" evidence="2">
    <location>
        <begin position="11"/>
        <end position="57"/>
    </location>
</feature>
<dbReference type="Pfam" id="PF00188">
    <property type="entry name" value="CAP"/>
    <property type="match status" value="1"/>
</dbReference>
<keyword evidence="1" id="KW-0472">Membrane</keyword>
<dbReference type="Proteomes" id="UP000231579">
    <property type="component" value="Unassembled WGS sequence"/>
</dbReference>
<comment type="caution">
    <text evidence="3">The sequence shown here is derived from an EMBL/GenBank/DDBJ whole genome shotgun (WGS) entry which is preliminary data.</text>
</comment>
<name>A0A2M8L834_9BACT</name>
<keyword evidence="1" id="KW-1133">Transmembrane helix</keyword>
<organism evidence="3 4">
    <name type="scientific">Candidatus Shapirobacteria bacterium CG10_big_fil_rev_8_21_14_0_10_48_15</name>
    <dbReference type="NCBI Taxonomy" id="1974484"/>
    <lineage>
        <taxon>Bacteria</taxon>
        <taxon>Candidatus Shapironibacteriota</taxon>
    </lineage>
</organism>
<dbReference type="SUPFAM" id="SSF55797">
    <property type="entry name" value="PR-1-like"/>
    <property type="match status" value="1"/>
</dbReference>
<evidence type="ECO:0000256" key="1">
    <source>
        <dbReference type="SAM" id="Phobius"/>
    </source>
</evidence>
<dbReference type="Gene3D" id="3.40.33.10">
    <property type="entry name" value="CAP"/>
    <property type="match status" value="1"/>
</dbReference>
<dbReference type="AlphaFoldDB" id="A0A2M8L834"/>
<feature type="transmembrane region" description="Helical" evidence="1">
    <location>
        <begin position="148"/>
        <end position="169"/>
    </location>
</feature>
<dbReference type="InterPro" id="IPR014044">
    <property type="entry name" value="CAP_dom"/>
</dbReference>
<dbReference type="EMBL" id="PFEM01000003">
    <property type="protein sequence ID" value="PJE70362.1"/>
    <property type="molecule type" value="Genomic_DNA"/>
</dbReference>
<protein>
    <recommendedName>
        <fullName evidence="2">SCP domain-containing protein</fullName>
    </recommendedName>
</protein>
<gene>
    <name evidence="3" type="ORF">COU97_00170</name>
</gene>
<feature type="transmembrane region" description="Helical" evidence="1">
    <location>
        <begin position="116"/>
        <end position="136"/>
    </location>
</feature>
<dbReference type="CDD" id="cd05379">
    <property type="entry name" value="CAP_bacterial"/>
    <property type="match status" value="1"/>
</dbReference>